<proteinExistence type="predicted"/>
<reference evidence="2" key="1">
    <citation type="submission" date="2025-08" db="UniProtKB">
        <authorList>
            <consortium name="Ensembl"/>
        </authorList>
    </citation>
    <scope>IDENTIFICATION</scope>
</reference>
<dbReference type="Ensembl" id="ENSGEVT00005002196.1">
    <property type="protein sequence ID" value="ENSGEVP00005002090.1"/>
    <property type="gene ID" value="ENSGEVG00005001576.1"/>
</dbReference>
<organism evidence="2 3">
    <name type="scientific">Gopherus evgoodei</name>
    <name type="common">Goodes thornscrub tortoise</name>
    <dbReference type="NCBI Taxonomy" id="1825980"/>
    <lineage>
        <taxon>Eukaryota</taxon>
        <taxon>Metazoa</taxon>
        <taxon>Chordata</taxon>
        <taxon>Craniata</taxon>
        <taxon>Vertebrata</taxon>
        <taxon>Euteleostomi</taxon>
        <taxon>Archelosauria</taxon>
        <taxon>Testudinata</taxon>
        <taxon>Testudines</taxon>
        <taxon>Cryptodira</taxon>
        <taxon>Durocryptodira</taxon>
        <taxon>Testudinoidea</taxon>
        <taxon>Testudinidae</taxon>
        <taxon>Gopherus</taxon>
    </lineage>
</organism>
<protein>
    <submittedName>
        <fullName evidence="2">Uncharacterized protein</fullName>
    </submittedName>
</protein>
<dbReference type="AlphaFoldDB" id="A0A8C4XWN8"/>
<dbReference type="Proteomes" id="UP000694390">
    <property type="component" value="Unassembled WGS sequence"/>
</dbReference>
<evidence type="ECO:0000256" key="1">
    <source>
        <dbReference type="SAM" id="Phobius"/>
    </source>
</evidence>
<keyword evidence="1" id="KW-0812">Transmembrane</keyword>
<accession>A0A8C4XWN8</accession>
<name>A0A8C4XWN8_9SAUR</name>
<evidence type="ECO:0000313" key="3">
    <source>
        <dbReference type="Proteomes" id="UP000694390"/>
    </source>
</evidence>
<keyword evidence="3" id="KW-1185">Reference proteome</keyword>
<sequence length="130" mass="14971">MRLYIGQSCVPVCIIILVFPFLLSVLFYTHLYNLLYSDWRDLLHLQLMFKDCVEFARYHKNHTAFQVQAQGKPIPAHKEKRTWFCTVSPGSLGLLYWAGALSKDSRGCHLSLWNEAHRSQGENTLAIPSC</sequence>
<keyword evidence="1" id="KW-1133">Transmembrane helix</keyword>
<feature type="transmembrane region" description="Helical" evidence="1">
    <location>
        <begin position="12"/>
        <end position="31"/>
    </location>
</feature>
<keyword evidence="1" id="KW-0472">Membrane</keyword>
<reference evidence="2" key="2">
    <citation type="submission" date="2025-09" db="UniProtKB">
        <authorList>
            <consortium name="Ensembl"/>
        </authorList>
    </citation>
    <scope>IDENTIFICATION</scope>
</reference>
<evidence type="ECO:0000313" key="2">
    <source>
        <dbReference type="Ensembl" id="ENSGEVP00005002090.1"/>
    </source>
</evidence>